<feature type="region of interest" description="Disordered" evidence="1">
    <location>
        <begin position="32"/>
        <end position="56"/>
    </location>
</feature>
<comment type="caution">
    <text evidence="4">The sequence shown here is derived from an EMBL/GenBank/DDBJ whole genome shotgun (WGS) entry which is preliminary data.</text>
</comment>
<evidence type="ECO:0000313" key="5">
    <source>
        <dbReference type="Proteomes" id="UP000739538"/>
    </source>
</evidence>
<proteinExistence type="predicted"/>
<gene>
    <name evidence="4" type="ORF">KDA27_15090</name>
</gene>
<evidence type="ECO:0000256" key="1">
    <source>
        <dbReference type="SAM" id="MobiDB-lite"/>
    </source>
</evidence>
<dbReference type="EMBL" id="JAGQHS010000082">
    <property type="protein sequence ID" value="MCA9757128.1"/>
    <property type="molecule type" value="Genomic_DNA"/>
</dbReference>
<accession>A0A956NFU3</accession>
<feature type="domain" description="Type 9 secretion system plug protein N-terminal" evidence="3">
    <location>
        <begin position="63"/>
        <end position="180"/>
    </location>
</feature>
<reference evidence="4" key="1">
    <citation type="submission" date="2020-04" db="EMBL/GenBank/DDBJ databases">
        <authorList>
            <person name="Zhang T."/>
        </authorList>
    </citation>
    <scope>NUCLEOTIDE SEQUENCE</scope>
    <source>
        <strain evidence="4">HKST-UBA02</strain>
    </source>
</reference>
<dbReference type="AlphaFoldDB" id="A0A956NFU3"/>
<evidence type="ECO:0000256" key="2">
    <source>
        <dbReference type="SAM" id="SignalP"/>
    </source>
</evidence>
<dbReference type="InterPro" id="IPR031345">
    <property type="entry name" value="T9SS_Plug_N"/>
</dbReference>
<dbReference type="PROSITE" id="PS51257">
    <property type="entry name" value="PROKAR_LIPOPROTEIN"/>
    <property type="match status" value="1"/>
</dbReference>
<feature type="chain" id="PRO_5037337915" evidence="2">
    <location>
        <begin position="30"/>
        <end position="426"/>
    </location>
</feature>
<keyword evidence="2" id="KW-0732">Signal</keyword>
<dbReference type="Pfam" id="PF17116">
    <property type="entry name" value="T9SS_plug_1st"/>
    <property type="match status" value="1"/>
</dbReference>
<reference evidence="4" key="2">
    <citation type="journal article" date="2021" name="Microbiome">
        <title>Successional dynamics and alternative stable states in a saline activated sludge microbial community over 9 years.</title>
        <authorList>
            <person name="Wang Y."/>
            <person name="Ye J."/>
            <person name="Ju F."/>
            <person name="Liu L."/>
            <person name="Boyd J.A."/>
            <person name="Deng Y."/>
            <person name="Parks D.H."/>
            <person name="Jiang X."/>
            <person name="Yin X."/>
            <person name="Woodcroft B.J."/>
            <person name="Tyson G.W."/>
            <person name="Hugenholtz P."/>
            <person name="Polz M.F."/>
            <person name="Zhang T."/>
        </authorList>
    </citation>
    <scope>NUCLEOTIDE SEQUENCE</scope>
    <source>
        <strain evidence="4">HKST-UBA02</strain>
    </source>
</reference>
<evidence type="ECO:0000313" key="4">
    <source>
        <dbReference type="EMBL" id="MCA9757128.1"/>
    </source>
</evidence>
<organism evidence="4 5">
    <name type="scientific">Eiseniibacteriota bacterium</name>
    <dbReference type="NCBI Taxonomy" id="2212470"/>
    <lineage>
        <taxon>Bacteria</taxon>
        <taxon>Candidatus Eiseniibacteriota</taxon>
    </lineage>
</organism>
<sequence length="426" mass="48214">MNRFSRHRQAAAVCTITLVAAAIGFGGCASGGGPQGGPPHKGGPPPGAPAAHHDTRSDSRVIAVHMASNQPSQVIPVIRRETRDVLRLSFDVAGDRREFYSAHFHPATRDWELSTGIEDGILPPPDDITEYEASTDLDFPYVQYTYEFPNPRVDFYRSGNFVLQVLDDRGGIVLEKPFYVSDEMVDIDIDAKSTSLITDRPDELIPEARIRVPTDPWFSPADCSVRFFKNGWTDEYFHVDISRPDGDDHVYEAPSVFRLTIPVYSADLAGNSGIRRRDAITIPETVSLLPDDMRFWGDDYRFASPLPRRATPHDAFTRYVMADFAVQNGPRNDPPYLVGTFSDWEPYPENRLTWNDETRAYEIHVPLREEQFFYTYVWTDPNTVRPQSKFEGPGEVVFTGVVYANDRRYPTERILAVKSQTLPDQN</sequence>
<feature type="signal peptide" evidence="2">
    <location>
        <begin position="1"/>
        <end position="29"/>
    </location>
</feature>
<dbReference type="Proteomes" id="UP000739538">
    <property type="component" value="Unassembled WGS sequence"/>
</dbReference>
<evidence type="ECO:0000259" key="3">
    <source>
        <dbReference type="Pfam" id="PF17116"/>
    </source>
</evidence>
<name>A0A956NFU3_UNCEI</name>
<protein>
    <submittedName>
        <fullName evidence="4">DUF5103 domain-containing protein</fullName>
    </submittedName>
</protein>